<evidence type="ECO:0000256" key="2">
    <source>
        <dbReference type="ARBA" id="ARBA00002513"/>
    </source>
</evidence>
<dbReference type="InterPro" id="IPR050087">
    <property type="entry name" value="AON_synthase_class-II"/>
</dbReference>
<evidence type="ECO:0000256" key="7">
    <source>
        <dbReference type="ARBA" id="ARBA00022756"/>
    </source>
</evidence>
<dbReference type="Pfam" id="PF00155">
    <property type="entry name" value="Aminotran_1_2"/>
    <property type="match status" value="1"/>
</dbReference>
<reference evidence="13 14" key="1">
    <citation type="submission" date="2013-03" db="EMBL/GenBank/DDBJ databases">
        <title>Assembly of a new bacterial strain Brevibacillus borstelensis AK1.</title>
        <authorList>
            <person name="Rajan I."/>
            <person name="PoliReddy D."/>
            <person name="Sugumar T."/>
            <person name="Rathinam K."/>
            <person name="Alqarawi S."/>
            <person name="Khalil A.B."/>
            <person name="Sivakumar N."/>
        </authorList>
    </citation>
    <scope>NUCLEOTIDE SEQUENCE [LARGE SCALE GENOMIC DNA]</scope>
    <source>
        <strain evidence="13 14">AK1</strain>
    </source>
</reference>
<dbReference type="CDD" id="cd06454">
    <property type="entry name" value="KBL_like"/>
    <property type="match status" value="1"/>
</dbReference>
<feature type="modified residue" description="N6-(pyridoxal phosphate)lysine" evidence="10">
    <location>
        <position position="274"/>
    </location>
</feature>
<dbReference type="EC" id="2.3.1.47" evidence="11"/>
<comment type="pathway">
    <text evidence="3 11">Cofactor biosynthesis; biotin biosynthesis.</text>
</comment>
<dbReference type="InterPro" id="IPR015424">
    <property type="entry name" value="PyrdxlP-dep_Trfase"/>
</dbReference>
<sequence>MTADSGYSWMEAELTKRKESFLYRELQKHDKIDCSPLAPSGMPCLRDEFDQREDFVFDLAENDADKWLSIRGEKLFNLSSNNYLGLSGDLRLVQAAADAAMRLGAGATASRLVSGNHVCYSELEEELARWKGREAALVFANGYMANLGVISALVGRGDAVFSDRLNHASIVDGIILSRADHYRYRHNDMDHLESLLKKHSGSKRRMLIVADAVFSMDGDSAPLRELVELRDRYHALLLVDEAHSGGVRGERGEGLCHEYGLHGRVDVIMGTFSKAFGVYGAYVCADEVLIRYLVNTARPLIYSTGLPPMVVASVQASLQIVQEEGWRRERLRRLGRWFRDQLRQAGLSVMEGDSPIVPWLIGSNDRALRISRALAERGISAVAIRPPTVPEGEARIRFSLMATHAKTELAGVLEQIREVAYAEQEAYR</sequence>
<feature type="domain" description="Aminotransferase class I/classII large" evidence="12">
    <location>
        <begin position="74"/>
        <end position="416"/>
    </location>
</feature>
<evidence type="ECO:0000256" key="9">
    <source>
        <dbReference type="ARBA" id="ARBA00047715"/>
    </source>
</evidence>
<dbReference type="Gene3D" id="3.90.1150.10">
    <property type="entry name" value="Aspartate Aminotransferase, domain 1"/>
    <property type="match status" value="1"/>
</dbReference>
<dbReference type="GO" id="GO:0008710">
    <property type="term" value="F:8-amino-7-oxononanoate synthase activity"/>
    <property type="evidence" value="ECO:0007669"/>
    <property type="project" value="UniProtKB-UniRule"/>
</dbReference>
<keyword evidence="7" id="KW-0093">Biotin biosynthesis</keyword>
<dbReference type="NCBIfam" id="TIGR00858">
    <property type="entry name" value="bioF"/>
    <property type="match status" value="1"/>
</dbReference>
<dbReference type="PATRIC" id="fig|1300222.3.peg.2460"/>
<organism evidence="13 14">
    <name type="scientific">Brevibacillus borstelensis AK1</name>
    <dbReference type="NCBI Taxonomy" id="1300222"/>
    <lineage>
        <taxon>Bacteria</taxon>
        <taxon>Bacillati</taxon>
        <taxon>Bacillota</taxon>
        <taxon>Bacilli</taxon>
        <taxon>Bacillales</taxon>
        <taxon>Paenibacillaceae</taxon>
        <taxon>Brevibacillus</taxon>
    </lineage>
</organism>
<comment type="caution">
    <text evidence="13">The sequence shown here is derived from an EMBL/GenBank/DDBJ whole genome shotgun (WGS) entry which is preliminary data.</text>
</comment>
<dbReference type="GO" id="GO:0030170">
    <property type="term" value="F:pyridoxal phosphate binding"/>
    <property type="evidence" value="ECO:0007669"/>
    <property type="project" value="InterPro"/>
</dbReference>
<evidence type="ECO:0000313" key="14">
    <source>
        <dbReference type="Proteomes" id="UP000012081"/>
    </source>
</evidence>
<dbReference type="UniPathway" id="UPA00078"/>
<evidence type="ECO:0000256" key="6">
    <source>
        <dbReference type="ARBA" id="ARBA00022679"/>
    </source>
</evidence>
<dbReference type="PANTHER" id="PTHR13693">
    <property type="entry name" value="CLASS II AMINOTRANSFERASE/8-AMINO-7-OXONONANOATE SYNTHASE"/>
    <property type="match status" value="1"/>
</dbReference>
<comment type="cofactor">
    <cofactor evidence="1 10 11">
        <name>pyridoxal 5'-phosphate</name>
        <dbReference type="ChEBI" id="CHEBI:597326"/>
    </cofactor>
</comment>
<comment type="function">
    <text evidence="2 11">Catalyzes the decarboxylative condensation of pimeloyl-[acyl-carrier protein] and L-alanine to produce 8-amino-7-oxononanoate (AON), [acyl-carrier protein], and carbon dioxide.</text>
</comment>
<dbReference type="EMBL" id="APBN01000004">
    <property type="protein sequence ID" value="EMT52333.1"/>
    <property type="molecule type" value="Genomic_DNA"/>
</dbReference>
<dbReference type="Proteomes" id="UP000012081">
    <property type="component" value="Unassembled WGS sequence"/>
</dbReference>
<keyword evidence="14" id="KW-1185">Reference proteome</keyword>
<dbReference type="PANTHER" id="PTHR13693:SF100">
    <property type="entry name" value="8-AMINO-7-OXONONANOATE SYNTHASE"/>
    <property type="match status" value="1"/>
</dbReference>
<dbReference type="InterPro" id="IPR015421">
    <property type="entry name" value="PyrdxlP-dep_Trfase_major"/>
</dbReference>
<evidence type="ECO:0000313" key="13">
    <source>
        <dbReference type="EMBL" id="EMT52333.1"/>
    </source>
</evidence>
<dbReference type="InterPro" id="IPR004723">
    <property type="entry name" value="AONS_Archaea/Proteobacteria"/>
</dbReference>
<dbReference type="InterPro" id="IPR001917">
    <property type="entry name" value="Aminotrans_II_pyridoxalP_BS"/>
</dbReference>
<dbReference type="OrthoDB" id="9807157at2"/>
<dbReference type="SUPFAM" id="SSF53383">
    <property type="entry name" value="PLP-dependent transferases"/>
    <property type="match status" value="1"/>
</dbReference>
<dbReference type="AlphaFoldDB" id="M8DFT6"/>
<evidence type="ECO:0000256" key="5">
    <source>
        <dbReference type="ARBA" id="ARBA00011738"/>
    </source>
</evidence>
<keyword evidence="6 11" id="KW-0808">Transferase</keyword>
<evidence type="ECO:0000256" key="4">
    <source>
        <dbReference type="ARBA" id="ARBA00010008"/>
    </source>
</evidence>
<protein>
    <recommendedName>
        <fullName evidence="11">8-amino-7-ketopelargonate synthase</fullName>
        <ecNumber evidence="11">2.3.1.47</ecNumber>
    </recommendedName>
</protein>
<evidence type="ECO:0000256" key="10">
    <source>
        <dbReference type="PIRSR" id="PIRSR604723-51"/>
    </source>
</evidence>
<dbReference type="InterPro" id="IPR004839">
    <property type="entry name" value="Aminotransferase_I/II_large"/>
</dbReference>
<dbReference type="InterPro" id="IPR015422">
    <property type="entry name" value="PyrdxlP-dep_Trfase_small"/>
</dbReference>
<dbReference type="STRING" id="1300222.I532_11789"/>
<dbReference type="Gene3D" id="3.40.640.10">
    <property type="entry name" value="Type I PLP-dependent aspartate aminotransferase-like (Major domain)"/>
    <property type="match status" value="1"/>
</dbReference>
<comment type="similarity">
    <text evidence="4 11">Belongs to the class-II pyridoxal-phosphate-dependent aminotransferase family. BioF subfamily.</text>
</comment>
<dbReference type="RefSeq" id="WP_003388424.1">
    <property type="nucleotide sequence ID" value="NZ_APBN01000004.1"/>
</dbReference>
<evidence type="ECO:0000256" key="8">
    <source>
        <dbReference type="ARBA" id="ARBA00022898"/>
    </source>
</evidence>
<evidence type="ECO:0000256" key="3">
    <source>
        <dbReference type="ARBA" id="ARBA00004746"/>
    </source>
</evidence>
<gene>
    <name evidence="13" type="ORF">I532_11789</name>
</gene>
<evidence type="ECO:0000259" key="12">
    <source>
        <dbReference type="Pfam" id="PF00155"/>
    </source>
</evidence>
<name>M8DFT6_9BACL</name>
<evidence type="ECO:0000256" key="1">
    <source>
        <dbReference type="ARBA" id="ARBA00001933"/>
    </source>
</evidence>
<accession>M8DFT6</accession>
<dbReference type="GO" id="GO:0009102">
    <property type="term" value="P:biotin biosynthetic process"/>
    <property type="evidence" value="ECO:0007669"/>
    <property type="project" value="UniProtKB-UniRule"/>
</dbReference>
<proteinExistence type="inferred from homology"/>
<comment type="catalytic activity">
    <reaction evidence="9 11">
        <text>6-carboxyhexanoyl-[ACP] + L-alanine + H(+) = (8S)-8-amino-7-oxononanoate + holo-[ACP] + CO2</text>
        <dbReference type="Rhea" id="RHEA:42288"/>
        <dbReference type="Rhea" id="RHEA-COMP:9685"/>
        <dbReference type="Rhea" id="RHEA-COMP:9955"/>
        <dbReference type="ChEBI" id="CHEBI:15378"/>
        <dbReference type="ChEBI" id="CHEBI:16526"/>
        <dbReference type="ChEBI" id="CHEBI:57972"/>
        <dbReference type="ChEBI" id="CHEBI:64479"/>
        <dbReference type="ChEBI" id="CHEBI:78846"/>
        <dbReference type="ChEBI" id="CHEBI:149468"/>
        <dbReference type="EC" id="2.3.1.47"/>
    </reaction>
</comment>
<evidence type="ECO:0000256" key="11">
    <source>
        <dbReference type="RuleBase" id="RU003693"/>
    </source>
</evidence>
<dbReference type="PROSITE" id="PS00599">
    <property type="entry name" value="AA_TRANSFER_CLASS_2"/>
    <property type="match status" value="1"/>
</dbReference>
<keyword evidence="8 10" id="KW-0663">Pyridoxal phosphate</keyword>
<comment type="subunit">
    <text evidence="5 11">Homodimer.</text>
</comment>